<dbReference type="Proteomes" id="UP000422569">
    <property type="component" value="Plasmid unnamed2"/>
</dbReference>
<organism evidence="3 4">
    <name type="scientific">Methylocystis parvus</name>
    <dbReference type="NCBI Taxonomy" id="134"/>
    <lineage>
        <taxon>Bacteria</taxon>
        <taxon>Pseudomonadati</taxon>
        <taxon>Pseudomonadota</taxon>
        <taxon>Alphaproteobacteria</taxon>
        <taxon>Hyphomicrobiales</taxon>
        <taxon>Methylocystaceae</taxon>
        <taxon>Methylocystis</taxon>
    </lineage>
</organism>
<geneLocation type="plasmid" evidence="3">
    <name>unnamed2</name>
</geneLocation>
<keyword evidence="3" id="KW-0614">Plasmid</keyword>
<evidence type="ECO:0000256" key="1">
    <source>
        <dbReference type="SAM" id="MobiDB-lite"/>
    </source>
</evidence>
<dbReference type="Pfam" id="PF13827">
    <property type="entry name" value="DUF4189"/>
    <property type="match status" value="1"/>
</dbReference>
<dbReference type="KEGG" id="mpar:F7D14_21175"/>
<dbReference type="EMBL" id="CP044333">
    <property type="protein sequence ID" value="QGN00196.1"/>
    <property type="molecule type" value="Genomic_DNA"/>
</dbReference>
<evidence type="ECO:0000313" key="3">
    <source>
        <dbReference type="EMBL" id="QGN00196.1"/>
    </source>
</evidence>
<dbReference type="RefSeq" id="WP_081495721.1">
    <property type="nucleotide sequence ID" value="NZ_CP044333.1"/>
</dbReference>
<feature type="region of interest" description="Disordered" evidence="1">
    <location>
        <begin position="1"/>
        <end position="35"/>
    </location>
</feature>
<evidence type="ECO:0000259" key="2">
    <source>
        <dbReference type="Pfam" id="PF13827"/>
    </source>
</evidence>
<protein>
    <submittedName>
        <fullName evidence="3">DUF4189 domain-containing protein</fullName>
    </submittedName>
</protein>
<gene>
    <name evidence="3" type="ORF">F7D14_21175</name>
</gene>
<proteinExistence type="predicted"/>
<reference evidence="3 4" key="1">
    <citation type="submission" date="2019-09" db="EMBL/GenBank/DDBJ databases">
        <title>Isolation and complete genome sequencing of Methylocystis species.</title>
        <authorList>
            <person name="Rumah B.L."/>
            <person name="Stead C.E."/>
            <person name="Stevens B.C."/>
            <person name="Minton N.P."/>
            <person name="Grosse-Honebrink A."/>
            <person name="Zhang Y."/>
        </authorList>
    </citation>
    <scope>NUCLEOTIDE SEQUENCE [LARGE SCALE GENOMIC DNA]</scope>
    <source>
        <strain evidence="3 4">BRCS2</strain>
        <plasmid evidence="3 4">unnamed2</plasmid>
    </source>
</reference>
<feature type="domain" description="DUF4189" evidence="2">
    <location>
        <begin position="39"/>
        <end position="92"/>
    </location>
</feature>
<evidence type="ECO:0000313" key="4">
    <source>
        <dbReference type="Proteomes" id="UP000422569"/>
    </source>
</evidence>
<name>A0A6B8MCU6_9HYPH</name>
<accession>A0A6B8MCU6</accession>
<keyword evidence="4" id="KW-1185">Reference proteome</keyword>
<dbReference type="AlphaFoldDB" id="A0A6B8MCU6"/>
<sequence length="92" mass="9715">MTGISPSAEEAPGGKAAHRWCGNSDRGPGRPQPQWESRWGAVAVTNGAFGYSHSWPTERQAISKALAACSRDAGGATCTLKQSYHDQCIVLA</sequence>
<dbReference type="InterPro" id="IPR025240">
    <property type="entry name" value="DUF4189"/>
</dbReference>